<organism evidence="3 4">
    <name type="scientific">[Candida] subhashii</name>
    <dbReference type="NCBI Taxonomy" id="561895"/>
    <lineage>
        <taxon>Eukaryota</taxon>
        <taxon>Fungi</taxon>
        <taxon>Dikarya</taxon>
        <taxon>Ascomycota</taxon>
        <taxon>Saccharomycotina</taxon>
        <taxon>Pichiomycetes</taxon>
        <taxon>Debaryomycetaceae</taxon>
        <taxon>Spathaspora</taxon>
    </lineage>
</organism>
<dbReference type="AlphaFoldDB" id="A0A8J5QLK5"/>
<feature type="region of interest" description="Disordered" evidence="1">
    <location>
        <begin position="252"/>
        <end position="286"/>
    </location>
</feature>
<sequence length="449" mass="52012">MSKTPTPDPETPSVAKDDAYEKCRKWVANKFTMDLKEWLDKVDQLDPSIVQAINSMKAALDKIAARYPGIETVFEDTDNFNSYETKIAGFNMTDPANYAYYIWHYLQNYEDIALSKHLEMRLAQAVAIEQNSKNAFQYEKRRDEFQALRRIDDMVDFVWLSGNNEISGNQAVIFHYCSLSNTPKSCAKFFQEWYKEWTKDKSKFHPKTYSEILHGATSRSDYDRHHEHDSTETLYQIGRQIMQKLSQQFRKTTNGHKKRNTFEINKRKTQDYKPKTSDKDKVSKPKDENKYNFVKVNNSFAIYEITRYNKKGERIDRSVVYDSGASHSVVKYKELLMKYAKDKKTKFMVANSGTIDSKGSGKLPIRTDQDIIPVDNVHHIPKAPSNLISVAQITKKGFLCLSDNKHVYLINPDDMRIIVVGSLIQPRNLYVGSIDSLNESENLYKIISS</sequence>
<dbReference type="OrthoDB" id="116316at2759"/>
<comment type="caution">
    <text evidence="3">The sequence shown here is derived from an EMBL/GenBank/DDBJ whole genome shotgun (WGS) entry which is preliminary data.</text>
</comment>
<evidence type="ECO:0000256" key="1">
    <source>
        <dbReference type="SAM" id="MobiDB-lite"/>
    </source>
</evidence>
<gene>
    <name evidence="3" type="ORF">J8A68_003767</name>
</gene>
<feature type="compositionally biased region" description="Basic and acidic residues" evidence="1">
    <location>
        <begin position="260"/>
        <end position="286"/>
    </location>
</feature>
<protein>
    <recommendedName>
        <fullName evidence="2">Retrovirus-related Pol polyprotein from transposon TNT 1-94-like beta-barrel domain-containing protein</fullName>
    </recommendedName>
</protein>
<proteinExistence type="predicted"/>
<evidence type="ECO:0000313" key="3">
    <source>
        <dbReference type="EMBL" id="KAG7662708.1"/>
    </source>
</evidence>
<dbReference type="GeneID" id="73470567"/>
<name>A0A8J5QLK5_9ASCO</name>
<reference evidence="3 4" key="1">
    <citation type="journal article" date="2021" name="DNA Res.">
        <title>Genome analysis of Candida subhashii reveals its hybrid nature and dual mitochondrial genome conformations.</title>
        <authorList>
            <person name="Mixao V."/>
            <person name="Hegedusova E."/>
            <person name="Saus E."/>
            <person name="Pryszcz L.P."/>
            <person name="Cillingova A."/>
            <person name="Nosek J."/>
            <person name="Gabaldon T."/>
        </authorList>
    </citation>
    <scope>NUCLEOTIDE SEQUENCE [LARGE SCALE GENOMIC DNA]</scope>
    <source>
        <strain evidence="3 4">CBS 10753</strain>
    </source>
</reference>
<dbReference type="RefSeq" id="XP_049262941.1">
    <property type="nucleotide sequence ID" value="XM_049407656.1"/>
</dbReference>
<dbReference type="EMBL" id="JAGSYN010000164">
    <property type="protein sequence ID" value="KAG7662708.1"/>
    <property type="molecule type" value="Genomic_DNA"/>
</dbReference>
<accession>A0A8J5QLK5</accession>
<keyword evidence="4" id="KW-1185">Reference proteome</keyword>
<evidence type="ECO:0000259" key="2">
    <source>
        <dbReference type="Pfam" id="PF22936"/>
    </source>
</evidence>
<dbReference type="InterPro" id="IPR054722">
    <property type="entry name" value="PolX-like_BBD"/>
</dbReference>
<feature type="domain" description="Retrovirus-related Pol polyprotein from transposon TNT 1-94-like beta-barrel" evidence="2">
    <location>
        <begin position="321"/>
        <end position="398"/>
    </location>
</feature>
<evidence type="ECO:0000313" key="4">
    <source>
        <dbReference type="Proteomes" id="UP000694255"/>
    </source>
</evidence>
<dbReference type="Pfam" id="PF22936">
    <property type="entry name" value="Pol_BBD"/>
    <property type="match status" value="1"/>
</dbReference>
<dbReference type="Proteomes" id="UP000694255">
    <property type="component" value="Unassembled WGS sequence"/>
</dbReference>